<dbReference type="Gene3D" id="3.60.10.10">
    <property type="entry name" value="Endonuclease/exonuclease/phosphatase"/>
    <property type="match status" value="1"/>
</dbReference>
<dbReference type="GO" id="GO:0005634">
    <property type="term" value="C:nucleus"/>
    <property type="evidence" value="ECO:0007669"/>
    <property type="project" value="TreeGrafter"/>
</dbReference>
<evidence type="ECO:0000256" key="6">
    <source>
        <dbReference type="PIRSR" id="PIRSR604808-2"/>
    </source>
</evidence>
<feature type="binding site" evidence="6">
    <location>
        <position position="408"/>
    </location>
    <ligand>
        <name>Mg(2+)</name>
        <dbReference type="ChEBI" id="CHEBI:18420"/>
        <label>1</label>
    </ligand>
</feature>
<organism evidence="10 11">
    <name type="scientific">Apodospora peruviana</name>
    <dbReference type="NCBI Taxonomy" id="516989"/>
    <lineage>
        <taxon>Eukaryota</taxon>
        <taxon>Fungi</taxon>
        <taxon>Dikarya</taxon>
        <taxon>Ascomycota</taxon>
        <taxon>Pezizomycotina</taxon>
        <taxon>Sordariomycetes</taxon>
        <taxon>Sordariomycetidae</taxon>
        <taxon>Sordariales</taxon>
        <taxon>Lasiosphaeriaceae</taxon>
        <taxon>Apodospora</taxon>
    </lineage>
</organism>
<name>A0AAE0I3X0_9PEZI</name>
<dbReference type="EMBL" id="JAUEDM010000004">
    <property type="protein sequence ID" value="KAK3317955.1"/>
    <property type="molecule type" value="Genomic_DNA"/>
</dbReference>
<dbReference type="Pfam" id="PF03372">
    <property type="entry name" value="Exo_endo_phos"/>
    <property type="match status" value="1"/>
</dbReference>
<feature type="binding site" evidence="6">
    <location>
        <position position="280"/>
    </location>
    <ligand>
        <name>Mg(2+)</name>
        <dbReference type="ChEBI" id="CHEBI:18420"/>
        <label>1</label>
    </ligand>
</feature>
<dbReference type="InterPro" id="IPR036691">
    <property type="entry name" value="Endo/exonu/phosph_ase_sf"/>
</dbReference>
<dbReference type="GO" id="GO:0046872">
    <property type="term" value="F:metal ion binding"/>
    <property type="evidence" value="ECO:0007669"/>
    <property type="project" value="UniProtKB-KW"/>
</dbReference>
<feature type="compositionally biased region" description="Basic and acidic residues" evidence="8">
    <location>
        <begin position="25"/>
        <end position="35"/>
    </location>
</feature>
<dbReference type="Proteomes" id="UP001283341">
    <property type="component" value="Unassembled WGS sequence"/>
</dbReference>
<evidence type="ECO:0000313" key="11">
    <source>
        <dbReference type="Proteomes" id="UP001283341"/>
    </source>
</evidence>
<feature type="domain" description="Endonuclease/exonuclease/phosphatase" evidence="9">
    <location>
        <begin position="51"/>
        <end position="409"/>
    </location>
</feature>
<protein>
    <submittedName>
        <fullName evidence="10">Endonuclease/exonuclease/phosphatase</fullName>
    </submittedName>
</protein>
<evidence type="ECO:0000256" key="3">
    <source>
        <dbReference type="ARBA" id="ARBA00022801"/>
    </source>
</evidence>
<comment type="similarity">
    <text evidence="1">Belongs to the DNA repair enzymes AP/ExoA family.</text>
</comment>
<feature type="site" description="Important for catalytic activity" evidence="7">
    <location>
        <position position="378"/>
    </location>
</feature>
<dbReference type="GO" id="GO:0003906">
    <property type="term" value="F:DNA-(apurinic or apyrimidinic site) endonuclease activity"/>
    <property type="evidence" value="ECO:0007669"/>
    <property type="project" value="TreeGrafter"/>
</dbReference>
<feature type="active site" description="Proton acceptor" evidence="5">
    <location>
        <position position="409"/>
    </location>
</feature>
<dbReference type="PANTHER" id="PTHR22748">
    <property type="entry name" value="AP ENDONUCLEASE"/>
    <property type="match status" value="1"/>
</dbReference>
<feature type="compositionally biased region" description="Basic and acidic residues" evidence="8">
    <location>
        <begin position="75"/>
        <end position="87"/>
    </location>
</feature>
<feature type="active site" evidence="5">
    <location>
        <position position="227"/>
    </location>
</feature>
<dbReference type="InterPro" id="IPR005135">
    <property type="entry name" value="Endo/exonuclease/phosphatase"/>
</dbReference>
<keyword evidence="2 6" id="KW-0479">Metal-binding</keyword>
<feature type="region of interest" description="Disordered" evidence="8">
    <location>
        <begin position="71"/>
        <end position="91"/>
    </location>
</feature>
<dbReference type="InterPro" id="IPR004808">
    <property type="entry name" value="AP_endonuc_1"/>
</dbReference>
<gene>
    <name evidence="10" type="ORF">B0H66DRAFT_555882</name>
</gene>
<feature type="site" description="Transition state stabilizer" evidence="7">
    <location>
        <position position="280"/>
    </location>
</feature>
<comment type="cofactor">
    <cofactor evidence="6">
        <name>Mg(2+)</name>
        <dbReference type="ChEBI" id="CHEBI:18420"/>
    </cofactor>
    <cofactor evidence="6">
        <name>Mn(2+)</name>
        <dbReference type="ChEBI" id="CHEBI:29035"/>
    </cofactor>
    <text evidence="6">Probably binds two magnesium or manganese ions per subunit.</text>
</comment>
<feature type="region of interest" description="Disordered" evidence="8">
    <location>
        <begin position="1"/>
        <end position="42"/>
    </location>
</feature>
<dbReference type="GO" id="GO:0008311">
    <property type="term" value="F:double-stranded DNA 3'-5' DNA exonuclease activity"/>
    <property type="evidence" value="ECO:0007669"/>
    <property type="project" value="TreeGrafter"/>
</dbReference>
<feature type="binding site" evidence="6">
    <location>
        <position position="409"/>
    </location>
    <ligand>
        <name>Mg(2+)</name>
        <dbReference type="ChEBI" id="CHEBI:18420"/>
        <label>1</label>
    </ligand>
</feature>
<dbReference type="PANTHER" id="PTHR22748:SF14">
    <property type="entry name" value="ENDONUCLEASE_EXONUCLEASE_PHOSPHATASE DOMAIN-CONTAINING PROTEIN"/>
    <property type="match status" value="1"/>
</dbReference>
<comment type="caution">
    <text evidence="10">The sequence shown here is derived from an EMBL/GenBank/DDBJ whole genome shotgun (WGS) entry which is preliminary data.</text>
</comment>
<evidence type="ECO:0000256" key="4">
    <source>
        <dbReference type="ARBA" id="ARBA00022842"/>
    </source>
</evidence>
<evidence type="ECO:0000256" key="1">
    <source>
        <dbReference type="ARBA" id="ARBA00007092"/>
    </source>
</evidence>
<evidence type="ECO:0000313" key="10">
    <source>
        <dbReference type="EMBL" id="KAK3317955.1"/>
    </source>
</evidence>
<evidence type="ECO:0000256" key="5">
    <source>
        <dbReference type="PIRSR" id="PIRSR604808-1"/>
    </source>
</evidence>
<keyword evidence="10" id="KW-0540">Nuclease</keyword>
<accession>A0AAE0I3X0</accession>
<keyword evidence="3" id="KW-0378">Hydrolase</keyword>
<dbReference type="AlphaFoldDB" id="A0AAE0I3X0"/>
<feature type="active site" description="Proton donor/acceptor" evidence="5">
    <location>
        <position position="278"/>
    </location>
</feature>
<sequence length="440" mass="50192">MLRRESDREISPPPLKRRKLAPPEPENHDDVRLSDLSKPTAKPRRKIRVFSWNVNGIDPFLPASSAKITSFFKSSDPDRPRDTESREPSSNSLRAFLARHNWPEVLFLQEIKIKNGDTSILASLSASLNTPLNRQDDVLSDERTYTLDATLPQDKHNAKGFNGRLYGVATILRKDYVRKYVECVRKVDWDMEGRVSVVEMKQQPSPASPTIKENGGELTPLALVNVYAVNGTSAPYRLPRTGLVIGTRHNRKIDFHSQLRDECISLEWRGFQVVVAGDVNVARGLLDGHPNLRTFPKQHCINRADFNTKFFGVEDNERAEAYIGREVKDGEWRMKDETEEKTRCLDAVDVFRAIHGSDRRYTWHSRTREWGSCCDRVDLIFVSKGLWTAGRVMDTGILDTPQERGPSDHVPLWVEVAMDQPDSKSQREEPKHLVIQQLTG</sequence>
<keyword evidence="4 6" id="KW-0460">Magnesium</keyword>
<dbReference type="PROSITE" id="PS51435">
    <property type="entry name" value="AP_NUCLEASE_F1_4"/>
    <property type="match status" value="1"/>
</dbReference>
<feature type="region of interest" description="Disordered" evidence="8">
    <location>
        <begin position="419"/>
        <end position="440"/>
    </location>
</feature>
<feature type="site" description="Interaction with DNA substrate" evidence="7">
    <location>
        <position position="409"/>
    </location>
</feature>
<dbReference type="GO" id="GO:0006284">
    <property type="term" value="P:base-excision repair"/>
    <property type="evidence" value="ECO:0007669"/>
    <property type="project" value="TreeGrafter"/>
</dbReference>
<evidence type="ECO:0000256" key="8">
    <source>
        <dbReference type="SAM" id="MobiDB-lite"/>
    </source>
</evidence>
<feature type="binding site" evidence="6">
    <location>
        <position position="278"/>
    </location>
    <ligand>
        <name>Mg(2+)</name>
        <dbReference type="ChEBI" id="CHEBI:18420"/>
        <label>1</label>
    </ligand>
</feature>
<feature type="compositionally biased region" description="Basic and acidic residues" evidence="8">
    <location>
        <begin position="1"/>
        <end position="10"/>
    </location>
</feature>
<dbReference type="SUPFAM" id="SSF56219">
    <property type="entry name" value="DNase I-like"/>
    <property type="match status" value="1"/>
</dbReference>
<keyword evidence="10" id="KW-0255">Endonuclease</keyword>
<evidence type="ECO:0000259" key="9">
    <source>
        <dbReference type="Pfam" id="PF03372"/>
    </source>
</evidence>
<keyword evidence="11" id="KW-1185">Reference proteome</keyword>
<feature type="compositionally biased region" description="Basic and acidic residues" evidence="8">
    <location>
        <begin position="421"/>
        <end position="432"/>
    </location>
</feature>
<proteinExistence type="inferred from homology"/>
<evidence type="ECO:0000256" key="2">
    <source>
        <dbReference type="ARBA" id="ARBA00022723"/>
    </source>
</evidence>
<feature type="binding site" evidence="6">
    <location>
        <position position="53"/>
    </location>
    <ligand>
        <name>Mg(2+)</name>
        <dbReference type="ChEBI" id="CHEBI:18420"/>
        <label>1</label>
    </ligand>
</feature>
<evidence type="ECO:0000256" key="7">
    <source>
        <dbReference type="PIRSR" id="PIRSR604808-3"/>
    </source>
</evidence>
<reference evidence="10" key="1">
    <citation type="journal article" date="2023" name="Mol. Phylogenet. Evol.">
        <title>Genome-scale phylogeny and comparative genomics of the fungal order Sordariales.</title>
        <authorList>
            <person name="Hensen N."/>
            <person name="Bonometti L."/>
            <person name="Westerberg I."/>
            <person name="Brannstrom I.O."/>
            <person name="Guillou S."/>
            <person name="Cros-Aarteil S."/>
            <person name="Calhoun S."/>
            <person name="Haridas S."/>
            <person name="Kuo A."/>
            <person name="Mondo S."/>
            <person name="Pangilinan J."/>
            <person name="Riley R."/>
            <person name="LaButti K."/>
            <person name="Andreopoulos B."/>
            <person name="Lipzen A."/>
            <person name="Chen C."/>
            <person name="Yan M."/>
            <person name="Daum C."/>
            <person name="Ng V."/>
            <person name="Clum A."/>
            <person name="Steindorff A."/>
            <person name="Ohm R.A."/>
            <person name="Martin F."/>
            <person name="Silar P."/>
            <person name="Natvig D.O."/>
            <person name="Lalanne C."/>
            <person name="Gautier V."/>
            <person name="Ament-Velasquez S.L."/>
            <person name="Kruys A."/>
            <person name="Hutchinson M.I."/>
            <person name="Powell A.J."/>
            <person name="Barry K."/>
            <person name="Miller A.N."/>
            <person name="Grigoriev I.V."/>
            <person name="Debuchy R."/>
            <person name="Gladieux P."/>
            <person name="Hiltunen Thoren M."/>
            <person name="Johannesson H."/>
        </authorList>
    </citation>
    <scope>NUCLEOTIDE SEQUENCE</scope>
    <source>
        <strain evidence="10">CBS 118394</strain>
    </source>
</reference>
<feature type="binding site" evidence="6">
    <location>
        <position position="110"/>
    </location>
    <ligand>
        <name>Mg(2+)</name>
        <dbReference type="ChEBI" id="CHEBI:18420"/>
        <label>1</label>
    </ligand>
</feature>
<dbReference type="GO" id="GO:0008081">
    <property type="term" value="F:phosphoric diester hydrolase activity"/>
    <property type="evidence" value="ECO:0007669"/>
    <property type="project" value="TreeGrafter"/>
</dbReference>
<reference evidence="10" key="2">
    <citation type="submission" date="2023-06" db="EMBL/GenBank/DDBJ databases">
        <authorList>
            <consortium name="Lawrence Berkeley National Laboratory"/>
            <person name="Haridas S."/>
            <person name="Hensen N."/>
            <person name="Bonometti L."/>
            <person name="Westerberg I."/>
            <person name="Brannstrom I.O."/>
            <person name="Guillou S."/>
            <person name="Cros-Aarteil S."/>
            <person name="Calhoun S."/>
            <person name="Kuo A."/>
            <person name="Mondo S."/>
            <person name="Pangilinan J."/>
            <person name="Riley R."/>
            <person name="Labutti K."/>
            <person name="Andreopoulos B."/>
            <person name="Lipzen A."/>
            <person name="Chen C."/>
            <person name="Yanf M."/>
            <person name="Daum C."/>
            <person name="Ng V."/>
            <person name="Clum A."/>
            <person name="Steindorff A."/>
            <person name="Ohm R."/>
            <person name="Martin F."/>
            <person name="Silar P."/>
            <person name="Natvig D."/>
            <person name="Lalanne C."/>
            <person name="Gautier V."/>
            <person name="Ament-Velasquez S.L."/>
            <person name="Kruys A."/>
            <person name="Hutchinson M.I."/>
            <person name="Powell A.J."/>
            <person name="Barry K."/>
            <person name="Miller A.N."/>
            <person name="Grigoriev I.V."/>
            <person name="Debuchy R."/>
            <person name="Gladieux P."/>
            <person name="Thoren M.H."/>
            <person name="Johannesson H."/>
        </authorList>
    </citation>
    <scope>NUCLEOTIDE SEQUENCE</scope>
    <source>
        <strain evidence="10">CBS 118394</strain>
    </source>
</reference>
<keyword evidence="6" id="KW-0464">Manganese</keyword>